<dbReference type="Gene3D" id="2.130.10.10">
    <property type="entry name" value="YVTN repeat-like/Quinoprotein amine dehydrogenase"/>
    <property type="match status" value="1"/>
</dbReference>
<dbReference type="Proteomes" id="UP000419138">
    <property type="component" value="Unassembled WGS sequence"/>
</dbReference>
<dbReference type="EMBL" id="VCLA01000198">
    <property type="protein sequence ID" value="MQT05151.1"/>
    <property type="molecule type" value="Genomic_DNA"/>
</dbReference>
<evidence type="ECO:0000313" key="2">
    <source>
        <dbReference type="Proteomes" id="UP000419138"/>
    </source>
</evidence>
<organism evidence="1 2">
    <name type="scientific">Streptomyces jumonjinensis</name>
    <dbReference type="NCBI Taxonomy" id="1945"/>
    <lineage>
        <taxon>Bacteria</taxon>
        <taxon>Bacillati</taxon>
        <taxon>Actinomycetota</taxon>
        <taxon>Actinomycetes</taxon>
        <taxon>Kitasatosporales</taxon>
        <taxon>Streptomycetaceae</taxon>
        <taxon>Streptomyces</taxon>
    </lineage>
</organism>
<evidence type="ECO:0000313" key="1">
    <source>
        <dbReference type="EMBL" id="MQT05151.1"/>
    </source>
</evidence>
<dbReference type="AlphaFoldDB" id="A0A646KTF9"/>
<protein>
    <submittedName>
        <fullName evidence="1">WD40 repeat domain-containing protein</fullName>
    </submittedName>
</protein>
<feature type="non-terminal residue" evidence="1">
    <location>
        <position position="284"/>
    </location>
</feature>
<feature type="non-terminal residue" evidence="1">
    <location>
        <position position="1"/>
    </location>
</feature>
<keyword evidence="2" id="KW-1185">Reference proteome</keyword>
<dbReference type="RefSeq" id="WP_194292302.1">
    <property type="nucleotide sequence ID" value="NZ_VCLA01000198.1"/>
</dbReference>
<gene>
    <name evidence="1" type="ORF">FF041_35030</name>
</gene>
<comment type="caution">
    <text evidence="1">The sequence shown here is derived from an EMBL/GenBank/DDBJ whole genome shotgun (WGS) entry which is preliminary data.</text>
</comment>
<proteinExistence type="predicted"/>
<reference evidence="1 2" key="1">
    <citation type="submission" date="2019-05" db="EMBL/GenBank/DDBJ databases">
        <title>Comparative genomics and metabolomics analyses of clavulanic acid producing Streptomyces species provides insight into specialized metabolism and evolution of beta-lactam biosynthetic gene clusters.</title>
        <authorList>
            <person name="Moore M.A."/>
            <person name="Cruz-Morales P."/>
            <person name="Barona Gomez F."/>
            <person name="Kapil T."/>
        </authorList>
    </citation>
    <scope>NUCLEOTIDE SEQUENCE [LARGE SCALE GENOMIC DNA]</scope>
    <source>
        <strain evidence="1 2">NRRL 5741</strain>
    </source>
</reference>
<name>A0A646KTF9_STRJU</name>
<dbReference type="SUPFAM" id="SSF82171">
    <property type="entry name" value="DPP6 N-terminal domain-like"/>
    <property type="match status" value="1"/>
</dbReference>
<sequence length="284" mass="30609">ALGTDRGIRMWDLYEEGFTGPAFGPRTSGARGWFAPTGEVLAARAPGGPLQVWDTTTGRELLDTGDTRPGTDRVHVSPGAGLLAYCPAEGPLRIWDIGDRRILDTPWTDRVNGGCGTGEFRFTPDGRALAFATTRGVRTIEVRTGREHPRIVTDGLPQLAFSTDGAHLATLTPTTLRIWRTAVPDSPVLHLPMSGITRSDLRLDMTEGAVRFREGEAPALTVRTIGVDTTEPRVWEHAPLSAAAFSEDAEVLATARSRTYGIRDGDGRLRQGIPQAGECAAPCR</sequence>
<accession>A0A646KTF9</accession>
<dbReference type="InterPro" id="IPR015943">
    <property type="entry name" value="WD40/YVTN_repeat-like_dom_sf"/>
</dbReference>